<organism evidence="2 3">
    <name type="scientific">Rudanella paleaurantiibacter</name>
    <dbReference type="NCBI Taxonomy" id="2614655"/>
    <lineage>
        <taxon>Bacteria</taxon>
        <taxon>Pseudomonadati</taxon>
        <taxon>Bacteroidota</taxon>
        <taxon>Cytophagia</taxon>
        <taxon>Cytophagales</taxon>
        <taxon>Cytophagaceae</taxon>
        <taxon>Rudanella</taxon>
    </lineage>
</organism>
<evidence type="ECO:0000313" key="3">
    <source>
        <dbReference type="Proteomes" id="UP000488299"/>
    </source>
</evidence>
<dbReference type="PROSITE" id="PS51704">
    <property type="entry name" value="GP_PDE"/>
    <property type="match status" value="1"/>
</dbReference>
<dbReference type="Gene3D" id="3.20.20.190">
    <property type="entry name" value="Phosphatidylinositol (PI) phosphodiesterase"/>
    <property type="match status" value="1"/>
</dbReference>
<evidence type="ECO:0000259" key="1">
    <source>
        <dbReference type="PROSITE" id="PS51704"/>
    </source>
</evidence>
<dbReference type="RefSeq" id="WP_152126230.1">
    <property type="nucleotide sequence ID" value="NZ_WELI01000010.1"/>
</dbReference>
<dbReference type="PANTHER" id="PTHR46211:SF14">
    <property type="entry name" value="GLYCEROPHOSPHODIESTER PHOSPHODIESTERASE"/>
    <property type="match status" value="1"/>
</dbReference>
<feature type="domain" description="GP-PDE" evidence="1">
    <location>
        <begin position="23"/>
        <end position="287"/>
    </location>
</feature>
<accession>A0A7J5TUC3</accession>
<dbReference type="InterPro" id="IPR017946">
    <property type="entry name" value="PLC-like_Pdiesterase_TIM-brl"/>
</dbReference>
<dbReference type="PANTHER" id="PTHR46211">
    <property type="entry name" value="GLYCEROPHOSPHORYL DIESTER PHOSPHODIESTERASE"/>
    <property type="match status" value="1"/>
</dbReference>
<name>A0A7J5TUC3_9BACT</name>
<dbReference type="GO" id="GO:0008081">
    <property type="term" value="F:phosphoric diester hydrolase activity"/>
    <property type="evidence" value="ECO:0007669"/>
    <property type="project" value="InterPro"/>
</dbReference>
<protein>
    <submittedName>
        <fullName evidence="2">Glycerophosphodiester phosphodiesterase</fullName>
    </submittedName>
</protein>
<sequence length="287" mass="31903">MFKSIGVMGLLVCAQLTFAQTKLDRQGHRGARGLMPENTVAAMKKALDVGVETLELDVVISKDKQVVVSHDPYMAASISTKPDGTPVTEAEQKSINLYQMPYADIRAFDVGSRPHAQFPDQKKVKAYKPLLTELIDSVDTYARTKGLPLPRYNIEIKSAPAGDNVSHPAPQEFVDLVLPICQKKLGKRFYIQSFDVRPLQVIHKQHPDVPIAYLTANAKTIDENLATLGFTPFAYSPYYKGVTDQTVKTCHQKGMQIIPWTVNTKEEIQSLVKLGVDGIITDYPNLF</sequence>
<gene>
    <name evidence="2" type="ORF">F5984_21245</name>
</gene>
<dbReference type="EMBL" id="WELI01000010">
    <property type="protein sequence ID" value="KAB7727596.1"/>
    <property type="molecule type" value="Genomic_DNA"/>
</dbReference>
<dbReference type="Pfam" id="PF03009">
    <property type="entry name" value="GDPD"/>
    <property type="match status" value="1"/>
</dbReference>
<comment type="caution">
    <text evidence="2">The sequence shown here is derived from an EMBL/GenBank/DDBJ whole genome shotgun (WGS) entry which is preliminary data.</text>
</comment>
<evidence type="ECO:0000313" key="2">
    <source>
        <dbReference type="EMBL" id="KAB7727596.1"/>
    </source>
</evidence>
<dbReference type="InterPro" id="IPR030395">
    <property type="entry name" value="GP_PDE_dom"/>
</dbReference>
<reference evidence="2 3" key="1">
    <citation type="submission" date="2019-10" db="EMBL/GenBank/DDBJ databases">
        <title>Rudanella paleaurantiibacter sp. nov., isolated from sludge.</title>
        <authorList>
            <person name="Xu S.Q."/>
        </authorList>
    </citation>
    <scope>NUCLEOTIDE SEQUENCE [LARGE SCALE GENOMIC DNA]</scope>
    <source>
        <strain evidence="2 3">HX-22-17</strain>
    </source>
</reference>
<dbReference type="SUPFAM" id="SSF51695">
    <property type="entry name" value="PLC-like phosphodiesterases"/>
    <property type="match status" value="1"/>
</dbReference>
<dbReference type="GO" id="GO:0006629">
    <property type="term" value="P:lipid metabolic process"/>
    <property type="evidence" value="ECO:0007669"/>
    <property type="project" value="InterPro"/>
</dbReference>
<proteinExistence type="predicted"/>
<dbReference type="Proteomes" id="UP000488299">
    <property type="component" value="Unassembled WGS sequence"/>
</dbReference>
<dbReference type="AlphaFoldDB" id="A0A7J5TUC3"/>
<keyword evidence="3" id="KW-1185">Reference proteome</keyword>